<evidence type="ECO:0000313" key="3">
    <source>
        <dbReference type="Proteomes" id="UP000258309"/>
    </source>
</evidence>
<evidence type="ECO:0000256" key="1">
    <source>
        <dbReference type="SAM" id="MobiDB-lite"/>
    </source>
</evidence>
<sequence length="288" mass="30406">MSSNNGNNTPPDASSRPRCGSFTTQTFGNIFGRSNSTSGAPTAPFPGAISIATAQDQNRRRMSISTLGLSGSSPTQVSPFPFGARRASISTAGSDSIDENAIDDDEGPTRSTPITPFVRRISFGAQALRNVRTGNGGNSPIAQGRTPPSNSTISSRDRSGSRGGRGTPPGTLSSSQASSTSKPRTSSNLPSTRPAEGTGFNWSEQLRSRAESSVSHPHRPSLSTSPSNHANKYPAMHERAMSVSDMPAPPAATIQTPQPQPQPQPARPARRQPDAFQERILKGDFYMD</sequence>
<reference evidence="2 3" key="1">
    <citation type="submission" date="2018-05" db="EMBL/GenBank/DDBJ databases">
        <title>Draft genome sequence of Scytalidium lignicola DSM 105466, a ubiquitous saprotrophic fungus.</title>
        <authorList>
            <person name="Buettner E."/>
            <person name="Gebauer A.M."/>
            <person name="Hofrichter M."/>
            <person name="Liers C."/>
            <person name="Kellner H."/>
        </authorList>
    </citation>
    <scope>NUCLEOTIDE SEQUENCE [LARGE SCALE GENOMIC DNA]</scope>
    <source>
        <strain evidence="2 3">DSM 105466</strain>
    </source>
</reference>
<feature type="non-terminal residue" evidence="2">
    <location>
        <position position="288"/>
    </location>
</feature>
<feature type="region of interest" description="Disordered" evidence="1">
    <location>
        <begin position="62"/>
        <end position="118"/>
    </location>
</feature>
<dbReference type="OMA" id="VTIMEPP"/>
<dbReference type="STRING" id="5539.A0A3E2HD74"/>
<name>A0A3E2HD74_SCYLI</name>
<dbReference type="OrthoDB" id="5384020at2759"/>
<keyword evidence="3" id="KW-1185">Reference proteome</keyword>
<evidence type="ECO:0000313" key="2">
    <source>
        <dbReference type="EMBL" id="RFU31370.1"/>
    </source>
</evidence>
<dbReference type="AlphaFoldDB" id="A0A3E2HD74"/>
<feature type="compositionally biased region" description="Polar residues" evidence="1">
    <location>
        <begin position="21"/>
        <end position="40"/>
    </location>
</feature>
<accession>A0A3E2HD74</accession>
<feature type="compositionally biased region" description="Basic and acidic residues" evidence="1">
    <location>
        <begin position="271"/>
        <end position="282"/>
    </location>
</feature>
<feature type="non-terminal residue" evidence="2">
    <location>
        <position position="1"/>
    </location>
</feature>
<feature type="region of interest" description="Disordered" evidence="1">
    <location>
        <begin position="130"/>
        <end position="288"/>
    </location>
</feature>
<comment type="caution">
    <text evidence="2">The sequence shown here is derived from an EMBL/GenBank/DDBJ whole genome shotgun (WGS) entry which is preliminary data.</text>
</comment>
<feature type="compositionally biased region" description="Polar residues" evidence="1">
    <location>
        <begin position="63"/>
        <end position="78"/>
    </location>
</feature>
<feature type="compositionally biased region" description="Polar residues" evidence="1">
    <location>
        <begin position="200"/>
        <end position="230"/>
    </location>
</feature>
<dbReference type="Proteomes" id="UP000258309">
    <property type="component" value="Unassembled WGS sequence"/>
</dbReference>
<proteinExistence type="predicted"/>
<dbReference type="EMBL" id="NCSJ02000077">
    <property type="protein sequence ID" value="RFU31370.1"/>
    <property type="molecule type" value="Genomic_DNA"/>
</dbReference>
<organism evidence="2 3">
    <name type="scientific">Scytalidium lignicola</name>
    <name type="common">Hyphomycete</name>
    <dbReference type="NCBI Taxonomy" id="5539"/>
    <lineage>
        <taxon>Eukaryota</taxon>
        <taxon>Fungi</taxon>
        <taxon>Dikarya</taxon>
        <taxon>Ascomycota</taxon>
        <taxon>Pezizomycotina</taxon>
        <taxon>Leotiomycetes</taxon>
        <taxon>Leotiomycetes incertae sedis</taxon>
        <taxon>Scytalidium</taxon>
    </lineage>
</organism>
<feature type="compositionally biased region" description="Acidic residues" evidence="1">
    <location>
        <begin position="96"/>
        <end position="106"/>
    </location>
</feature>
<gene>
    <name evidence="2" type="ORF">B7463_g4980</name>
</gene>
<feature type="region of interest" description="Disordered" evidence="1">
    <location>
        <begin position="1"/>
        <end position="48"/>
    </location>
</feature>
<protein>
    <submittedName>
        <fullName evidence="2">Uncharacterized protein</fullName>
    </submittedName>
</protein>
<feature type="compositionally biased region" description="Polar residues" evidence="1">
    <location>
        <begin position="1"/>
        <end position="12"/>
    </location>
</feature>
<feature type="compositionally biased region" description="Low complexity" evidence="1">
    <location>
        <begin position="168"/>
        <end position="187"/>
    </location>
</feature>